<comment type="caution">
    <text evidence="3">The sequence shown here is derived from an EMBL/GenBank/DDBJ whole genome shotgun (WGS) entry which is preliminary data.</text>
</comment>
<evidence type="ECO:0000256" key="2">
    <source>
        <dbReference type="SAM" id="SignalP"/>
    </source>
</evidence>
<gene>
    <name evidence="3" type="ORF">ABFZ84_11905</name>
</gene>
<dbReference type="SUPFAM" id="SSF50346">
    <property type="entry name" value="PRC-barrel domain"/>
    <property type="match status" value="1"/>
</dbReference>
<feature type="chain" id="PRO_5045375553" description="PRC-barrel domain-containing protein" evidence="2">
    <location>
        <begin position="22"/>
        <end position="286"/>
    </location>
</feature>
<evidence type="ECO:0000313" key="4">
    <source>
        <dbReference type="Proteomes" id="UP001560685"/>
    </source>
</evidence>
<dbReference type="InterPro" id="IPR011033">
    <property type="entry name" value="PRC_barrel-like_sf"/>
</dbReference>
<evidence type="ECO:0000256" key="1">
    <source>
        <dbReference type="SAM" id="MobiDB-lite"/>
    </source>
</evidence>
<sequence>MNKLLITAAASALLLPLSANAEQNKKTEMNAEAHAEMKQGDMKAGKANHDKTKKMSTKYEANGTVWMSPTSLSVKELLGEGIRGANGDRIARIDDLEIDAQGNASKAVFLSGGIFGLGGTRGALDYKQMDIAIDNDHEPIVSVSLSEEAVQSVAEYKTEKMNDYSLASEIIGAKVDLQTANENADDDAVINDLILSSDGRIEHVLVQKSAIGSIGMGERYAVAYSKLAVEQGDGGLVLDLSEAELTAAPRFSDSRNAMQNTWDKTRDGVKDAADNVGDAADDVIDQ</sequence>
<evidence type="ECO:0000313" key="3">
    <source>
        <dbReference type="EMBL" id="MEX6634249.1"/>
    </source>
</evidence>
<evidence type="ECO:0008006" key="5">
    <source>
        <dbReference type="Google" id="ProtNLM"/>
    </source>
</evidence>
<dbReference type="EMBL" id="JBEHZE010000001">
    <property type="protein sequence ID" value="MEX6634249.1"/>
    <property type="molecule type" value="Genomic_DNA"/>
</dbReference>
<feature type="region of interest" description="Disordered" evidence="1">
    <location>
        <begin position="251"/>
        <end position="286"/>
    </location>
</feature>
<dbReference type="Gene3D" id="2.30.30.240">
    <property type="entry name" value="PRC-barrel domain"/>
    <property type="match status" value="2"/>
</dbReference>
<dbReference type="PANTHER" id="PTHR36505:SF1">
    <property type="entry name" value="BLR1072 PROTEIN"/>
    <property type="match status" value="1"/>
</dbReference>
<keyword evidence="2" id="KW-0732">Signal</keyword>
<reference evidence="3 4" key="1">
    <citation type="submission" date="2024-05" db="EMBL/GenBank/DDBJ databases">
        <title>Three bacterial strains, DH-69, EH-24, and ECK-19 isolated from coastal sediments.</title>
        <authorList>
            <person name="Ye Y.-Q."/>
            <person name="Du Z.-J."/>
        </authorList>
    </citation>
    <scope>NUCLEOTIDE SEQUENCE [LARGE SCALE GENOMIC DNA]</scope>
    <source>
        <strain evidence="3 4">ECK-19</strain>
    </source>
</reference>
<organism evidence="3 4">
    <name type="scientific">Hyphococcus lacteus</name>
    <dbReference type="NCBI Taxonomy" id="3143536"/>
    <lineage>
        <taxon>Bacteria</taxon>
        <taxon>Pseudomonadati</taxon>
        <taxon>Pseudomonadota</taxon>
        <taxon>Alphaproteobacteria</taxon>
        <taxon>Parvularculales</taxon>
        <taxon>Parvularculaceae</taxon>
        <taxon>Hyphococcus</taxon>
    </lineage>
</organism>
<dbReference type="Proteomes" id="UP001560685">
    <property type="component" value="Unassembled WGS sequence"/>
</dbReference>
<feature type="compositionally biased region" description="Basic and acidic residues" evidence="1">
    <location>
        <begin position="263"/>
        <end position="273"/>
    </location>
</feature>
<keyword evidence="4" id="KW-1185">Reference proteome</keyword>
<dbReference type="PANTHER" id="PTHR36505">
    <property type="entry name" value="BLR1072 PROTEIN"/>
    <property type="match status" value="1"/>
</dbReference>
<name>A0ABV3Z617_9PROT</name>
<accession>A0ABV3Z617</accession>
<proteinExistence type="predicted"/>
<protein>
    <recommendedName>
        <fullName evidence="5">PRC-barrel domain-containing protein</fullName>
    </recommendedName>
</protein>
<dbReference type="RefSeq" id="WP_369314237.1">
    <property type="nucleotide sequence ID" value="NZ_JBEHZE010000001.1"/>
</dbReference>
<feature type="signal peptide" evidence="2">
    <location>
        <begin position="1"/>
        <end position="21"/>
    </location>
</feature>